<dbReference type="SMART" id="SM00047">
    <property type="entry name" value="LYZ2"/>
    <property type="match status" value="1"/>
</dbReference>
<dbReference type="EC" id="3.-.-.-" evidence="2"/>
<organism evidence="2 3">
    <name type="scientific">Moellerella wisconsensis ATCC 35017</name>
    <dbReference type="NCBI Taxonomy" id="1354267"/>
    <lineage>
        <taxon>Bacteria</taxon>
        <taxon>Pseudomonadati</taxon>
        <taxon>Pseudomonadota</taxon>
        <taxon>Gammaproteobacteria</taxon>
        <taxon>Enterobacterales</taxon>
        <taxon>Morganellaceae</taxon>
        <taxon>Moellerella</taxon>
    </lineage>
</organism>
<evidence type="ECO:0000313" key="2">
    <source>
        <dbReference type="EMBL" id="KPD03622.1"/>
    </source>
</evidence>
<gene>
    <name evidence="2" type="ORF">M992_0912</name>
</gene>
<comment type="caution">
    <text evidence="2">The sequence shown here is derived from an EMBL/GenBank/DDBJ whole genome shotgun (WGS) entry which is preliminary data.</text>
</comment>
<dbReference type="RefSeq" id="WP_053907505.1">
    <property type="nucleotide sequence ID" value="NZ_CAWMUS010000009.1"/>
</dbReference>
<dbReference type="NCBIfam" id="NF007681">
    <property type="entry name" value="PRK10356.1"/>
    <property type="match status" value="1"/>
</dbReference>
<dbReference type="GO" id="GO:0004040">
    <property type="term" value="F:amidase activity"/>
    <property type="evidence" value="ECO:0007669"/>
    <property type="project" value="UniProtKB-EC"/>
</dbReference>
<proteinExistence type="predicted"/>
<reference evidence="2 3" key="1">
    <citation type="submission" date="2015-07" db="EMBL/GenBank/DDBJ databases">
        <title>ATOL: Assembling a taxonomically balanced genome-scale reconstruction of the evolutionary history of the Enterobacteriaceae.</title>
        <authorList>
            <person name="Plunkett G.III."/>
            <person name="Neeno-Eckwall E.C."/>
            <person name="Glasner J.D."/>
            <person name="Perna N.T."/>
        </authorList>
    </citation>
    <scope>NUCLEOTIDE SEQUENCE [LARGE SCALE GENOMIC DNA]</scope>
    <source>
        <strain evidence="2 3">ATCC 35017</strain>
    </source>
</reference>
<dbReference type="InterPro" id="IPR053195">
    <property type="entry name" value="Bax-like"/>
</dbReference>
<dbReference type="Pfam" id="PF01832">
    <property type="entry name" value="Glucosaminidase"/>
    <property type="match status" value="1"/>
</dbReference>
<protein>
    <submittedName>
        <fullName evidence="2">BAX family protein</fullName>
        <ecNumber evidence="2">3.-.-.-</ecNumber>
        <ecNumber evidence="2">3.5.1.4</ecNumber>
    </submittedName>
</protein>
<sequence>MPSRTMGTNAVFAFLILLFFAGASYGSTSTSTRLTKEYSTKTTVAQTALPDLRQYPSGTPRKKAFLKAIVPVIEMVNREIMQDRNWLLSVRKNKKWSARELKRLAQVCQSYGLTCHSPKKINWNKLLSRVDIMPTHFVVTQAATESGWGTSKLAIQNNNLFGMRCGRGCKATPGKLKGYSAYGSVYESVSAYMKNMNTHNAYESLRTSRAKQRETLDSLDTEKLIRDLKGYSQLGTSYNRYLQEIYSSNEKLITQAQKIALNRI</sequence>
<evidence type="ECO:0000313" key="3">
    <source>
        <dbReference type="Proteomes" id="UP000053226"/>
    </source>
</evidence>
<name>A0A0N0IB56_9GAMM</name>
<keyword evidence="3" id="KW-1185">Reference proteome</keyword>
<dbReference type="OrthoDB" id="9788155at2"/>
<dbReference type="PANTHER" id="PTHR40572:SF1">
    <property type="entry name" value="PROTEIN BAX"/>
    <property type="match status" value="1"/>
</dbReference>
<accession>A0A0N0IB56</accession>
<dbReference type="Gene3D" id="1.10.530.10">
    <property type="match status" value="1"/>
</dbReference>
<dbReference type="EC" id="3.5.1.4" evidence="2"/>
<evidence type="ECO:0000259" key="1">
    <source>
        <dbReference type="SMART" id="SM00047"/>
    </source>
</evidence>
<dbReference type="EMBL" id="LGAA01000009">
    <property type="protein sequence ID" value="KPD03622.1"/>
    <property type="molecule type" value="Genomic_DNA"/>
</dbReference>
<dbReference type="Proteomes" id="UP000053226">
    <property type="component" value="Unassembled WGS sequence"/>
</dbReference>
<dbReference type="AlphaFoldDB" id="A0A0N0IB56"/>
<keyword evidence="2" id="KW-0378">Hydrolase</keyword>
<feature type="domain" description="Mannosyl-glycoprotein endo-beta-N-acetylglucosamidase-like" evidence="1">
    <location>
        <begin position="113"/>
        <end position="239"/>
    </location>
</feature>
<dbReference type="PANTHER" id="PTHR40572">
    <property type="entry name" value="PROTEIN BAX"/>
    <property type="match status" value="1"/>
</dbReference>
<dbReference type="InterPro" id="IPR002901">
    <property type="entry name" value="MGlyc_endo_b_GlcNAc-like_dom"/>
</dbReference>